<protein>
    <submittedName>
        <fullName evidence="3">Uncharacterized protein</fullName>
    </submittedName>
</protein>
<dbReference type="PANTHER" id="PTHR42910">
    <property type="entry name" value="TRANSPORTER SCO4007-RELATED"/>
    <property type="match status" value="1"/>
</dbReference>
<evidence type="ECO:0000256" key="1">
    <source>
        <dbReference type="SAM" id="MobiDB-lite"/>
    </source>
</evidence>
<keyword evidence="2" id="KW-1133">Transmembrane helix</keyword>
<sequence length="293" mass="32362">MLVTRVLAGIIAQFTFWRFVYYFAVGVQYLVLVGGYFIIPDYPAKNQHISYRGMLSTMAKFAYTEPILVQACLVTLASQACSRTSGSRSRSSSVGVGDVSVAVVVVVIMGLDVFRQTLQMSLATSVFRFPAKIFIANNLTDPASPPTHVPDSAQSSSSPPILQRLQLACLLSFIYAALHRTADGHRRGDEGLHEPRPAPRCGAQRRLLRLDPRRHDAERAALRAAHVVWVRGRVGGVQERRRRKEDSEAAAEAKSVAKGKDLESGGVPEDKKQTVSFWIQEYSPCSKEGKRMN</sequence>
<organism evidence="3 4">
    <name type="scientific">Mycena albidolilacea</name>
    <dbReference type="NCBI Taxonomy" id="1033008"/>
    <lineage>
        <taxon>Eukaryota</taxon>
        <taxon>Fungi</taxon>
        <taxon>Dikarya</taxon>
        <taxon>Basidiomycota</taxon>
        <taxon>Agaricomycotina</taxon>
        <taxon>Agaricomycetes</taxon>
        <taxon>Agaricomycetidae</taxon>
        <taxon>Agaricales</taxon>
        <taxon>Marasmiineae</taxon>
        <taxon>Mycenaceae</taxon>
        <taxon>Mycena</taxon>
    </lineage>
</organism>
<keyword evidence="2" id="KW-0812">Transmembrane</keyword>
<keyword evidence="2" id="KW-0472">Membrane</keyword>
<name>A0AAD7AQI8_9AGAR</name>
<keyword evidence="4" id="KW-1185">Reference proteome</keyword>
<evidence type="ECO:0000313" key="4">
    <source>
        <dbReference type="Proteomes" id="UP001218218"/>
    </source>
</evidence>
<feature type="compositionally biased region" description="Basic and acidic residues" evidence="1">
    <location>
        <begin position="185"/>
        <end position="197"/>
    </location>
</feature>
<feature type="transmembrane region" description="Helical" evidence="2">
    <location>
        <begin position="20"/>
        <end position="39"/>
    </location>
</feature>
<gene>
    <name evidence="3" type="ORF">DFH08DRAFT_1002807</name>
</gene>
<proteinExistence type="predicted"/>
<comment type="caution">
    <text evidence="3">The sequence shown here is derived from an EMBL/GenBank/DDBJ whole genome shotgun (WGS) entry which is preliminary data.</text>
</comment>
<dbReference type="AlphaFoldDB" id="A0AAD7AQI8"/>
<dbReference type="EMBL" id="JARIHO010000002">
    <property type="protein sequence ID" value="KAJ7366157.1"/>
    <property type="molecule type" value="Genomic_DNA"/>
</dbReference>
<feature type="compositionally biased region" description="Basic and acidic residues" evidence="1">
    <location>
        <begin position="258"/>
        <end position="273"/>
    </location>
</feature>
<dbReference type="PANTHER" id="PTHR42910:SF1">
    <property type="entry name" value="MAJOR FACILITATOR SUPERFAMILY (MFS) PROFILE DOMAIN-CONTAINING PROTEIN"/>
    <property type="match status" value="1"/>
</dbReference>
<reference evidence="3" key="1">
    <citation type="submission" date="2023-03" db="EMBL/GenBank/DDBJ databases">
        <title>Massive genome expansion in bonnet fungi (Mycena s.s.) driven by repeated elements and novel gene families across ecological guilds.</title>
        <authorList>
            <consortium name="Lawrence Berkeley National Laboratory"/>
            <person name="Harder C.B."/>
            <person name="Miyauchi S."/>
            <person name="Viragh M."/>
            <person name="Kuo A."/>
            <person name="Thoen E."/>
            <person name="Andreopoulos B."/>
            <person name="Lu D."/>
            <person name="Skrede I."/>
            <person name="Drula E."/>
            <person name="Henrissat B."/>
            <person name="Morin E."/>
            <person name="Kohler A."/>
            <person name="Barry K."/>
            <person name="LaButti K."/>
            <person name="Morin E."/>
            <person name="Salamov A."/>
            <person name="Lipzen A."/>
            <person name="Mereny Z."/>
            <person name="Hegedus B."/>
            <person name="Baldrian P."/>
            <person name="Stursova M."/>
            <person name="Weitz H."/>
            <person name="Taylor A."/>
            <person name="Grigoriev I.V."/>
            <person name="Nagy L.G."/>
            <person name="Martin F."/>
            <person name="Kauserud H."/>
        </authorList>
    </citation>
    <scope>NUCLEOTIDE SEQUENCE</scope>
    <source>
        <strain evidence="3">CBHHK002</strain>
    </source>
</reference>
<evidence type="ECO:0000256" key="2">
    <source>
        <dbReference type="SAM" id="Phobius"/>
    </source>
</evidence>
<feature type="region of interest" description="Disordered" evidence="1">
    <location>
        <begin position="237"/>
        <end position="273"/>
    </location>
</feature>
<accession>A0AAD7AQI8</accession>
<feature type="transmembrane region" description="Helical" evidence="2">
    <location>
        <begin position="93"/>
        <end position="111"/>
    </location>
</feature>
<feature type="region of interest" description="Disordered" evidence="1">
    <location>
        <begin position="185"/>
        <end position="205"/>
    </location>
</feature>
<evidence type="ECO:0000313" key="3">
    <source>
        <dbReference type="EMBL" id="KAJ7366157.1"/>
    </source>
</evidence>
<dbReference type="Proteomes" id="UP001218218">
    <property type="component" value="Unassembled WGS sequence"/>
</dbReference>